<keyword evidence="5 6" id="KW-0472">Membrane</keyword>
<gene>
    <name evidence="7" type="ORF">SAMN04487970_10016</name>
</gene>
<feature type="transmembrane region" description="Helical" evidence="6">
    <location>
        <begin position="142"/>
        <end position="166"/>
    </location>
</feature>
<evidence type="ECO:0000256" key="3">
    <source>
        <dbReference type="ARBA" id="ARBA00022692"/>
    </source>
</evidence>
<feature type="transmembrane region" description="Helical" evidence="6">
    <location>
        <begin position="178"/>
        <end position="194"/>
    </location>
</feature>
<dbReference type="InterPro" id="IPR001123">
    <property type="entry name" value="LeuE-type"/>
</dbReference>
<comment type="subcellular location">
    <subcellularLocation>
        <location evidence="1">Cell membrane</location>
        <topology evidence="1">Multi-pass membrane protein</topology>
    </subcellularLocation>
</comment>
<evidence type="ECO:0000256" key="5">
    <source>
        <dbReference type="ARBA" id="ARBA00023136"/>
    </source>
</evidence>
<dbReference type="AlphaFoldDB" id="A0A1G4P3U9"/>
<dbReference type="EMBL" id="FMTT01000001">
    <property type="protein sequence ID" value="SCW26934.1"/>
    <property type="molecule type" value="Genomic_DNA"/>
</dbReference>
<reference evidence="8" key="1">
    <citation type="submission" date="2016-10" db="EMBL/GenBank/DDBJ databases">
        <authorList>
            <person name="Varghese N."/>
            <person name="Submissions S."/>
        </authorList>
    </citation>
    <scope>NUCLEOTIDE SEQUENCE [LARGE SCALE GENOMIC DNA]</scope>
    <source>
        <strain evidence="8">CGMCC 1.8946</strain>
    </source>
</reference>
<dbReference type="PANTHER" id="PTHR30086:SF20">
    <property type="entry name" value="ARGININE EXPORTER PROTEIN ARGO-RELATED"/>
    <property type="match status" value="1"/>
</dbReference>
<dbReference type="Proteomes" id="UP000198601">
    <property type="component" value="Unassembled WGS sequence"/>
</dbReference>
<dbReference type="Pfam" id="PF01810">
    <property type="entry name" value="LysE"/>
    <property type="match status" value="1"/>
</dbReference>
<keyword evidence="8" id="KW-1185">Reference proteome</keyword>
<sequence>MMLILPFLSYIIATSFTPGPNNIMAMSNANKHGLRKTFRFIFGVTVGFFAIMLLSSFFNLVLYNYIPRIKFVMNLLGSLYMAYLAFKIMKVHKTQNKEQVNDTLNSFFTGFILQFINPKGILYGITAISTFVIPFYKSGLSLLLFSVLLAFVGFLSTFMWAVFGSLFQKFLSNYERPFHIAMGLLLLYSAISIFL</sequence>
<accession>A0A1G4P3U9</accession>
<dbReference type="GO" id="GO:0015171">
    <property type="term" value="F:amino acid transmembrane transporter activity"/>
    <property type="evidence" value="ECO:0007669"/>
    <property type="project" value="TreeGrafter"/>
</dbReference>
<organism evidence="7 8">
    <name type="scientific">Paenibacillus tianmuensis</name>
    <dbReference type="NCBI Taxonomy" id="624147"/>
    <lineage>
        <taxon>Bacteria</taxon>
        <taxon>Bacillati</taxon>
        <taxon>Bacillota</taxon>
        <taxon>Bacilli</taxon>
        <taxon>Bacillales</taxon>
        <taxon>Paenibacillaceae</taxon>
        <taxon>Paenibacillus</taxon>
    </lineage>
</organism>
<evidence type="ECO:0000256" key="4">
    <source>
        <dbReference type="ARBA" id="ARBA00022989"/>
    </source>
</evidence>
<dbReference type="STRING" id="624147.SAMN04487970_10016"/>
<dbReference type="GO" id="GO:0005886">
    <property type="term" value="C:plasma membrane"/>
    <property type="evidence" value="ECO:0007669"/>
    <property type="project" value="UniProtKB-SubCell"/>
</dbReference>
<feature type="transmembrane region" description="Helical" evidence="6">
    <location>
        <begin position="69"/>
        <end position="86"/>
    </location>
</feature>
<feature type="transmembrane region" description="Helical" evidence="6">
    <location>
        <begin position="40"/>
        <end position="63"/>
    </location>
</feature>
<dbReference type="GO" id="GO:0033228">
    <property type="term" value="P:cysteine export across plasma membrane"/>
    <property type="evidence" value="ECO:0007669"/>
    <property type="project" value="TreeGrafter"/>
</dbReference>
<evidence type="ECO:0000256" key="6">
    <source>
        <dbReference type="SAM" id="Phobius"/>
    </source>
</evidence>
<evidence type="ECO:0000313" key="8">
    <source>
        <dbReference type="Proteomes" id="UP000198601"/>
    </source>
</evidence>
<name>A0A1G4P3U9_9BACL</name>
<keyword evidence="4 6" id="KW-1133">Transmembrane helix</keyword>
<evidence type="ECO:0000256" key="2">
    <source>
        <dbReference type="ARBA" id="ARBA00022475"/>
    </source>
</evidence>
<evidence type="ECO:0000256" key="1">
    <source>
        <dbReference type="ARBA" id="ARBA00004651"/>
    </source>
</evidence>
<protein>
    <submittedName>
        <fullName evidence="7">Threonine/homoserine/homoserine lactone efflux protein</fullName>
    </submittedName>
</protein>
<proteinExistence type="predicted"/>
<keyword evidence="2" id="KW-1003">Cell membrane</keyword>
<dbReference type="PANTHER" id="PTHR30086">
    <property type="entry name" value="ARGININE EXPORTER PROTEIN ARGO"/>
    <property type="match status" value="1"/>
</dbReference>
<keyword evidence="3 6" id="KW-0812">Transmembrane</keyword>
<evidence type="ECO:0000313" key="7">
    <source>
        <dbReference type="EMBL" id="SCW26934.1"/>
    </source>
</evidence>
<feature type="transmembrane region" description="Helical" evidence="6">
    <location>
        <begin position="107"/>
        <end position="136"/>
    </location>
</feature>